<protein>
    <submittedName>
        <fullName evidence="1">Uncharacterized protein</fullName>
    </submittedName>
</protein>
<dbReference type="EMBL" id="UINC01114556">
    <property type="protein sequence ID" value="SVC84939.1"/>
    <property type="molecule type" value="Genomic_DNA"/>
</dbReference>
<dbReference type="AlphaFoldDB" id="A0A382QHD5"/>
<accession>A0A382QHD5</accession>
<feature type="non-terminal residue" evidence="1">
    <location>
        <position position="60"/>
    </location>
</feature>
<name>A0A382QHD5_9ZZZZ</name>
<gene>
    <name evidence="1" type="ORF">METZ01_LOCUS337793</name>
</gene>
<sequence length="60" mass="7048">MSIRIFIKLFGTFQRIHYQKKLPLHLDKEYFIGNSALKSLPVPNFFKITSLCVKNLTTFT</sequence>
<proteinExistence type="predicted"/>
<organism evidence="1">
    <name type="scientific">marine metagenome</name>
    <dbReference type="NCBI Taxonomy" id="408172"/>
    <lineage>
        <taxon>unclassified sequences</taxon>
        <taxon>metagenomes</taxon>
        <taxon>ecological metagenomes</taxon>
    </lineage>
</organism>
<reference evidence="1" key="1">
    <citation type="submission" date="2018-05" db="EMBL/GenBank/DDBJ databases">
        <authorList>
            <person name="Lanie J.A."/>
            <person name="Ng W.-L."/>
            <person name="Kazmierczak K.M."/>
            <person name="Andrzejewski T.M."/>
            <person name="Davidsen T.M."/>
            <person name="Wayne K.J."/>
            <person name="Tettelin H."/>
            <person name="Glass J.I."/>
            <person name="Rusch D."/>
            <person name="Podicherti R."/>
            <person name="Tsui H.-C.T."/>
            <person name="Winkler M.E."/>
        </authorList>
    </citation>
    <scope>NUCLEOTIDE SEQUENCE</scope>
</reference>
<evidence type="ECO:0000313" key="1">
    <source>
        <dbReference type="EMBL" id="SVC84939.1"/>
    </source>
</evidence>